<accession>D6PJ10</accession>
<name>D6PJ10_9ZZZZ</name>
<proteinExistence type="predicted"/>
<evidence type="ECO:0000313" key="1">
    <source>
        <dbReference type="EMBL" id="ADD95711.1"/>
    </source>
</evidence>
<dbReference type="EMBL" id="GU943086">
    <property type="protein sequence ID" value="ADD95711.1"/>
    <property type="molecule type" value="Genomic_DNA"/>
</dbReference>
<reference evidence="1" key="1">
    <citation type="journal article" date="2010" name="ISME J.">
        <title>Metagenome of the Mediterranean deep chlorophyll maximum studied by direct and fosmid library 454 pyrosequencing.</title>
        <authorList>
            <person name="Ghai R."/>
            <person name="Martin-Cuadrado A.B."/>
            <person name="Molto A.G."/>
            <person name="Heredia I.G."/>
            <person name="Cabrera R."/>
            <person name="Martin J."/>
            <person name="Verdu M."/>
            <person name="Deschamps P."/>
            <person name="Moreira D."/>
            <person name="Lopez-Garcia P."/>
            <person name="Mira A."/>
            <person name="Rodriguez-Valera F."/>
        </authorList>
    </citation>
    <scope>NUCLEOTIDE SEQUENCE</scope>
</reference>
<protein>
    <submittedName>
        <fullName evidence="1">Uncharacterized protein</fullName>
    </submittedName>
</protein>
<sequence length="57" mass="6212">MDGTATVVLLFHVCEDHTRLQDDVNTVFGSASIGCLKNEIKALCDDVAYTEAPKRLS</sequence>
<dbReference type="AlphaFoldDB" id="D6PJ10"/>
<organism evidence="1">
    <name type="scientific">uncultured organism MedDCM-OCT-S04-C107</name>
    <dbReference type="NCBI Taxonomy" id="743606"/>
    <lineage>
        <taxon>unclassified sequences</taxon>
        <taxon>environmental samples</taxon>
    </lineage>
</organism>